<keyword evidence="4" id="KW-1185">Reference proteome</keyword>
<evidence type="ECO:0000256" key="2">
    <source>
        <dbReference type="SAM" id="SignalP"/>
    </source>
</evidence>
<feature type="signal peptide" evidence="2">
    <location>
        <begin position="1"/>
        <end position="26"/>
    </location>
</feature>
<feature type="compositionally biased region" description="Basic and acidic residues" evidence="1">
    <location>
        <begin position="631"/>
        <end position="641"/>
    </location>
</feature>
<sequence>MSCRRRPAWAASPLLAAVALLSRGRAATERGAVDPQEGNWWLHLDILVSNLDCSGLDASQRHRSSGAVAGALVALCGVDLHVMSLEAAADTVSVGAAAACSWSPSHWQHAVRSEQFQTMLASIFEAEALEVADVALVPLTPEDDDCGGGGALEASGGDAEEDEARFVLAPACSTGRSPGAPGPALAPAGEAAGRVVCCAQDGAGSSRSSGGLCLSTGASSPVTYWVAEGICSGAGLRLCDTRAELDGSCGPECGLDGALVWTSERHLDGWGGAFSLSLASAEAAHFRWPLACVLVALLACGCACGCGPCRRNSKPRDAEQGAFLARAEGNRAYAAGDLEAAGLRYAEALSLWEQALSEVPDDGKTLSIGTLVQYDARGCFGVVKSAFPVFDEYFLKDVGTDQAIWVGEPGGDLRRFTRRELKTTTQELLDLRFPILQNLAAVALKEERHSEAVQWAEAALSINGRAPKALLRKGAALLRLGQPGPASDVLSAAAAAAPGDAEVARLLRQAEAQRSPNWVCVTGCCGPWGIVCGGPAQIADVMPQVVAPSARRLEAEPAGASGPGEPGEPDASAAALRAAGCGSCDPVPSAPAPAVAAAAEPPAAPEPLAEEAEAAAAPAGSSARAPLAADGAKEGSEICGR</sequence>
<name>A0ABN9T187_9DINO</name>
<dbReference type="Proteomes" id="UP001189429">
    <property type="component" value="Unassembled WGS sequence"/>
</dbReference>
<proteinExistence type="predicted"/>
<comment type="caution">
    <text evidence="3">The sequence shown here is derived from an EMBL/GenBank/DDBJ whole genome shotgun (WGS) entry which is preliminary data.</text>
</comment>
<evidence type="ECO:0000256" key="1">
    <source>
        <dbReference type="SAM" id="MobiDB-lite"/>
    </source>
</evidence>
<gene>
    <name evidence="3" type="ORF">PCOR1329_LOCUS34592</name>
</gene>
<dbReference type="InterPro" id="IPR050754">
    <property type="entry name" value="FKBP4/5/8-like"/>
</dbReference>
<feature type="region of interest" description="Disordered" evidence="1">
    <location>
        <begin position="552"/>
        <end position="574"/>
    </location>
</feature>
<accession>A0ABN9T187</accession>
<feature type="chain" id="PRO_5045865680" evidence="2">
    <location>
        <begin position="27"/>
        <end position="641"/>
    </location>
</feature>
<dbReference type="SMART" id="SM00028">
    <property type="entry name" value="TPR"/>
    <property type="match status" value="3"/>
</dbReference>
<feature type="compositionally biased region" description="Low complexity" evidence="1">
    <location>
        <begin position="592"/>
        <end position="601"/>
    </location>
</feature>
<organism evidence="3 4">
    <name type="scientific">Prorocentrum cordatum</name>
    <dbReference type="NCBI Taxonomy" id="2364126"/>
    <lineage>
        <taxon>Eukaryota</taxon>
        <taxon>Sar</taxon>
        <taxon>Alveolata</taxon>
        <taxon>Dinophyceae</taxon>
        <taxon>Prorocentrales</taxon>
        <taxon>Prorocentraceae</taxon>
        <taxon>Prorocentrum</taxon>
    </lineage>
</organism>
<feature type="compositionally biased region" description="Low complexity" evidence="1">
    <location>
        <begin position="614"/>
        <end position="629"/>
    </location>
</feature>
<dbReference type="InterPro" id="IPR019734">
    <property type="entry name" value="TPR_rpt"/>
</dbReference>
<reference evidence="3" key="1">
    <citation type="submission" date="2023-10" db="EMBL/GenBank/DDBJ databases">
        <authorList>
            <person name="Chen Y."/>
            <person name="Shah S."/>
            <person name="Dougan E. K."/>
            <person name="Thang M."/>
            <person name="Chan C."/>
        </authorList>
    </citation>
    <scope>NUCLEOTIDE SEQUENCE [LARGE SCALE GENOMIC DNA]</scope>
</reference>
<dbReference type="PANTHER" id="PTHR46512">
    <property type="entry name" value="PEPTIDYLPROLYL ISOMERASE"/>
    <property type="match status" value="1"/>
</dbReference>
<keyword evidence="2" id="KW-0732">Signal</keyword>
<dbReference type="EMBL" id="CAUYUJ010014244">
    <property type="protein sequence ID" value="CAK0838697.1"/>
    <property type="molecule type" value="Genomic_DNA"/>
</dbReference>
<feature type="region of interest" description="Disordered" evidence="1">
    <location>
        <begin position="589"/>
        <end position="641"/>
    </location>
</feature>
<dbReference type="Gene3D" id="1.25.40.10">
    <property type="entry name" value="Tetratricopeptide repeat domain"/>
    <property type="match status" value="1"/>
</dbReference>
<dbReference type="PANTHER" id="PTHR46512:SF1">
    <property type="entry name" value="PEPTIDYLPROLYL ISOMERASE"/>
    <property type="match status" value="1"/>
</dbReference>
<dbReference type="InterPro" id="IPR011990">
    <property type="entry name" value="TPR-like_helical_dom_sf"/>
</dbReference>
<evidence type="ECO:0000313" key="4">
    <source>
        <dbReference type="Proteomes" id="UP001189429"/>
    </source>
</evidence>
<evidence type="ECO:0000313" key="3">
    <source>
        <dbReference type="EMBL" id="CAK0838697.1"/>
    </source>
</evidence>
<protein>
    <submittedName>
        <fullName evidence="3">Uncharacterized protein</fullName>
    </submittedName>
</protein>
<dbReference type="SUPFAM" id="SSF48452">
    <property type="entry name" value="TPR-like"/>
    <property type="match status" value="1"/>
</dbReference>
<dbReference type="Pfam" id="PF14559">
    <property type="entry name" value="TPR_19"/>
    <property type="match status" value="1"/>
</dbReference>